<organism evidence="3 4">
    <name type="scientific">Candidatus Woesebacteria bacterium GW2011_GWA2_44_33</name>
    <dbReference type="NCBI Taxonomy" id="1618564"/>
    <lineage>
        <taxon>Bacteria</taxon>
        <taxon>Candidatus Woeseibacteriota</taxon>
    </lineage>
</organism>
<dbReference type="PANTHER" id="PTHR10948:SF23">
    <property type="entry name" value="TRANSPOSASE INSI FOR INSERTION SEQUENCE ELEMENT IS30A-RELATED"/>
    <property type="match status" value="1"/>
</dbReference>
<dbReference type="SUPFAM" id="SSF53098">
    <property type="entry name" value="Ribonuclease H-like"/>
    <property type="match status" value="1"/>
</dbReference>
<dbReference type="InterPro" id="IPR025246">
    <property type="entry name" value="IS30-like_HTH"/>
</dbReference>
<evidence type="ECO:0000313" key="4">
    <source>
        <dbReference type="Proteomes" id="UP000034826"/>
    </source>
</evidence>
<dbReference type="InterPro" id="IPR053392">
    <property type="entry name" value="Transposase_IS30-like"/>
</dbReference>
<dbReference type="EMBL" id="LCIY01000010">
    <property type="protein sequence ID" value="KKT67242.1"/>
    <property type="molecule type" value="Genomic_DNA"/>
</dbReference>
<dbReference type="GO" id="GO:0003676">
    <property type="term" value="F:nucleic acid binding"/>
    <property type="evidence" value="ECO:0007669"/>
    <property type="project" value="InterPro"/>
</dbReference>
<dbReference type="InterPro" id="IPR001584">
    <property type="entry name" value="Integrase_cat-core"/>
</dbReference>
<dbReference type="InterPro" id="IPR012337">
    <property type="entry name" value="RNaseH-like_sf"/>
</dbReference>
<dbReference type="GO" id="GO:0015074">
    <property type="term" value="P:DNA integration"/>
    <property type="evidence" value="ECO:0007669"/>
    <property type="project" value="InterPro"/>
</dbReference>
<dbReference type="AlphaFoldDB" id="A0A0G1LF24"/>
<dbReference type="NCBIfam" id="NF033563">
    <property type="entry name" value="transpos_IS30"/>
    <property type="match status" value="1"/>
</dbReference>
<dbReference type="InterPro" id="IPR036397">
    <property type="entry name" value="RNaseH_sf"/>
</dbReference>
<dbReference type="Proteomes" id="UP000034826">
    <property type="component" value="Unassembled WGS sequence"/>
</dbReference>
<comment type="caution">
    <text evidence="3">The sequence shown here is derived from an EMBL/GenBank/DDBJ whole genome shotgun (WGS) entry which is preliminary data.</text>
</comment>
<dbReference type="Pfam" id="PF13936">
    <property type="entry name" value="HTH_38"/>
    <property type="match status" value="1"/>
</dbReference>
<dbReference type="PANTHER" id="PTHR10948">
    <property type="entry name" value="TRANSPOSASE"/>
    <property type="match status" value="1"/>
</dbReference>
<dbReference type="InterPro" id="IPR051917">
    <property type="entry name" value="Transposase-Integrase"/>
</dbReference>
<gene>
    <name evidence="3" type="ORF">UW60_C0010G0005</name>
</gene>
<dbReference type="GO" id="GO:0004803">
    <property type="term" value="F:transposase activity"/>
    <property type="evidence" value="ECO:0007669"/>
    <property type="project" value="TreeGrafter"/>
</dbReference>
<accession>A0A0G1LF24</accession>
<protein>
    <submittedName>
        <fullName evidence="3">Transposase insI for insertion sequence element IS30B/C/D</fullName>
    </submittedName>
</protein>
<dbReference type="GO" id="GO:0032196">
    <property type="term" value="P:transposition"/>
    <property type="evidence" value="ECO:0007669"/>
    <property type="project" value="TreeGrafter"/>
</dbReference>
<dbReference type="Gene3D" id="3.30.420.10">
    <property type="entry name" value="Ribonuclease H-like superfamily/Ribonuclease H"/>
    <property type="match status" value="1"/>
</dbReference>
<dbReference type="GO" id="GO:0006310">
    <property type="term" value="P:DNA recombination"/>
    <property type="evidence" value="ECO:0007669"/>
    <property type="project" value="UniProtKB-KW"/>
</dbReference>
<keyword evidence="1" id="KW-0233">DNA recombination</keyword>
<evidence type="ECO:0000313" key="3">
    <source>
        <dbReference type="EMBL" id="KKT67242.1"/>
    </source>
</evidence>
<proteinExistence type="predicted"/>
<evidence type="ECO:0000256" key="1">
    <source>
        <dbReference type="ARBA" id="ARBA00023172"/>
    </source>
</evidence>
<dbReference type="PROSITE" id="PS50994">
    <property type="entry name" value="INTEGRASE"/>
    <property type="match status" value="1"/>
</dbReference>
<name>A0A0G1LF24_9BACT</name>
<sequence length="333" mass="39254">MPPYSGIRHIITMFAFKEAGLSLRATARKLGRSHTTLSREWRRNAKYYRPYIPCRADNLAKKRGAKQRYQAPLKCPFVFLYIRKKLRTTDWSPETIKGRLHLEHPEYSIDTETIYRYIYGKMGKRYKLWQYLLKAHRRRYQWKGRTMRKDRVEPQFSFENRPQEVNDRLIIGHWETDNVEGLRTESKALSVSVERTTRLTRISLLPNQTGANKTKALRRELLSYAKLGLVKTITCDRGKENSKHKLTSKQLGTTVYFCNAYHSWEKGTVENMNGRIRRYIPKKTSLENLTQRQVSSLENILNNTPRKCLNFLTPNERMAQITNHLSGALPLRM</sequence>
<reference evidence="3 4" key="1">
    <citation type="journal article" date="2015" name="Nature">
        <title>rRNA introns, odd ribosomes, and small enigmatic genomes across a large radiation of phyla.</title>
        <authorList>
            <person name="Brown C.T."/>
            <person name="Hug L.A."/>
            <person name="Thomas B.C."/>
            <person name="Sharon I."/>
            <person name="Castelle C.J."/>
            <person name="Singh A."/>
            <person name="Wilkins M.J."/>
            <person name="Williams K.H."/>
            <person name="Banfield J.F."/>
        </authorList>
    </citation>
    <scope>NUCLEOTIDE SEQUENCE [LARGE SCALE GENOMIC DNA]</scope>
</reference>
<evidence type="ECO:0000259" key="2">
    <source>
        <dbReference type="PROSITE" id="PS50994"/>
    </source>
</evidence>
<feature type="domain" description="Integrase catalytic" evidence="2">
    <location>
        <begin position="158"/>
        <end position="322"/>
    </location>
</feature>
<dbReference type="GO" id="GO:0005829">
    <property type="term" value="C:cytosol"/>
    <property type="evidence" value="ECO:0007669"/>
    <property type="project" value="TreeGrafter"/>
</dbReference>